<comment type="caution">
    <text evidence="2">The sequence shown here is derived from an EMBL/GenBank/DDBJ whole genome shotgun (WGS) entry which is preliminary data.</text>
</comment>
<feature type="transmembrane region" description="Helical" evidence="1">
    <location>
        <begin position="257"/>
        <end position="280"/>
    </location>
</feature>
<dbReference type="Proteomes" id="UP000433876">
    <property type="component" value="Unassembled WGS sequence"/>
</dbReference>
<feature type="transmembrane region" description="Helical" evidence="1">
    <location>
        <begin position="207"/>
        <end position="237"/>
    </location>
</feature>
<name>A0A8S9A4T3_SORMA</name>
<reference evidence="2 3" key="1">
    <citation type="submission" date="2017-07" db="EMBL/GenBank/DDBJ databases">
        <title>Genome sequence of the Sordaria macrospora wild type strain R19027.</title>
        <authorList>
            <person name="Nowrousian M."/>
            <person name="Teichert I."/>
            <person name="Kueck U."/>
        </authorList>
    </citation>
    <scope>NUCLEOTIDE SEQUENCE [LARGE SCALE GENOMIC DNA]</scope>
    <source>
        <strain evidence="2 3">R19027</strain>
        <tissue evidence="2">Mycelium</tissue>
    </source>
</reference>
<sequence>MLHHIAAVGGSLAKRYIEVVEVNDPNSNPGGSRPPASGDEAVIALLPLAVYVITAIFFIFPFIGVYYTAHTVFPTLAMIEDPNPPPGYTPVPLDTQEDSAPSGEFEVVEANPKPITSSLHATHRLLWTWRREGYFQGLGCALITVFCTVVLAAFITVYTFLPHFVGSFIATVLLTQLSTVWVHIVITPPSARPWYSRILPFRYVFKATALPLLAHWAASVAAIEIPRLLAFILGLPVNLDQNSDSNSDSPSDPNMDLPLSMLLLKGIPVAALTILLYLFAVIPTQVILVRVQASLLPPTEDAIVPFDRSFKGKLDPAVLGGGSETFLTMRDALTTFGREGWSRLVKMYLKVFGVTVAFHMVVMATFALESGIIYSIYWLTTPRQ</sequence>
<evidence type="ECO:0000256" key="1">
    <source>
        <dbReference type="SAM" id="Phobius"/>
    </source>
</evidence>
<feature type="transmembrane region" description="Helical" evidence="1">
    <location>
        <begin position="134"/>
        <end position="158"/>
    </location>
</feature>
<keyword evidence="1" id="KW-0472">Membrane</keyword>
<evidence type="ECO:0008006" key="4">
    <source>
        <dbReference type="Google" id="ProtNLM"/>
    </source>
</evidence>
<dbReference type="EMBL" id="NMPR01000003">
    <property type="protein sequence ID" value="KAA8636526.1"/>
    <property type="molecule type" value="Genomic_DNA"/>
</dbReference>
<organism evidence="2 3">
    <name type="scientific">Sordaria macrospora</name>
    <dbReference type="NCBI Taxonomy" id="5147"/>
    <lineage>
        <taxon>Eukaryota</taxon>
        <taxon>Fungi</taxon>
        <taxon>Dikarya</taxon>
        <taxon>Ascomycota</taxon>
        <taxon>Pezizomycotina</taxon>
        <taxon>Sordariomycetes</taxon>
        <taxon>Sordariomycetidae</taxon>
        <taxon>Sordariales</taxon>
        <taxon>Sordariaceae</taxon>
        <taxon>Sordaria</taxon>
    </lineage>
</organism>
<dbReference type="AlphaFoldDB" id="A0A8S9A4T3"/>
<protein>
    <recommendedName>
        <fullName evidence="4">Ubiquitin carrier protein</fullName>
    </recommendedName>
</protein>
<feature type="transmembrane region" description="Helical" evidence="1">
    <location>
        <begin position="41"/>
        <end position="69"/>
    </location>
</feature>
<keyword evidence="1" id="KW-1133">Transmembrane helix</keyword>
<evidence type="ECO:0000313" key="3">
    <source>
        <dbReference type="Proteomes" id="UP000433876"/>
    </source>
</evidence>
<feature type="transmembrane region" description="Helical" evidence="1">
    <location>
        <begin position="351"/>
        <end position="377"/>
    </location>
</feature>
<keyword evidence="1" id="KW-0812">Transmembrane</keyword>
<dbReference type="VEuPathDB" id="FungiDB:SMAC_01831"/>
<gene>
    <name evidence="2" type="ORF">SMACR_01831</name>
</gene>
<accession>A0A8S9A4T3</accession>
<evidence type="ECO:0000313" key="2">
    <source>
        <dbReference type="EMBL" id="KAA8636526.1"/>
    </source>
</evidence>
<proteinExistence type="predicted"/>
<feature type="transmembrane region" description="Helical" evidence="1">
    <location>
        <begin position="164"/>
        <end position="186"/>
    </location>
</feature>